<dbReference type="RefSeq" id="WP_193908588.1">
    <property type="nucleotide sequence ID" value="NZ_PRDL01000001.1"/>
</dbReference>
<accession>A0A928V4G9</accession>
<dbReference type="InterPro" id="IPR051199">
    <property type="entry name" value="LPS_LOS_Heptosyltrfase"/>
</dbReference>
<dbReference type="GO" id="GO:0008713">
    <property type="term" value="F:ADP-heptose-lipopolysaccharide heptosyltransferase activity"/>
    <property type="evidence" value="ECO:0007669"/>
    <property type="project" value="TreeGrafter"/>
</dbReference>
<keyword evidence="8" id="KW-0472">Membrane</keyword>
<gene>
    <name evidence="14" type="primary">waaC</name>
    <name evidence="14" type="ORF">C4F51_07495</name>
</gene>
<name>A0A928V4G9_9GAMM</name>
<organism evidence="14 15">
    <name type="scientific">Cellvibrio polysaccharolyticus</name>
    <dbReference type="NCBI Taxonomy" id="2082724"/>
    <lineage>
        <taxon>Bacteria</taxon>
        <taxon>Pseudomonadati</taxon>
        <taxon>Pseudomonadota</taxon>
        <taxon>Gammaproteobacteria</taxon>
        <taxon>Cellvibrionales</taxon>
        <taxon>Cellvibrionaceae</taxon>
        <taxon>Cellvibrio</taxon>
    </lineage>
</organism>
<comment type="caution">
    <text evidence="14">The sequence shown here is derived from an EMBL/GenBank/DDBJ whole genome shotgun (WGS) entry which is preliminary data.</text>
</comment>
<comment type="pathway">
    <text evidence="2">Bacterial outer membrane biogenesis; LPS core biosynthesis.</text>
</comment>
<evidence type="ECO:0000256" key="6">
    <source>
        <dbReference type="ARBA" id="ARBA00022679"/>
    </source>
</evidence>
<evidence type="ECO:0000313" key="14">
    <source>
        <dbReference type="EMBL" id="MBE8717035.1"/>
    </source>
</evidence>
<dbReference type="NCBIfam" id="TIGR02193">
    <property type="entry name" value="heptsyl_trn_I"/>
    <property type="match status" value="1"/>
</dbReference>
<dbReference type="AlphaFoldDB" id="A0A928V4G9"/>
<evidence type="ECO:0000256" key="1">
    <source>
        <dbReference type="ARBA" id="ARBA00004515"/>
    </source>
</evidence>
<dbReference type="GO" id="GO:0005829">
    <property type="term" value="C:cytosol"/>
    <property type="evidence" value="ECO:0007669"/>
    <property type="project" value="TreeGrafter"/>
</dbReference>
<keyword evidence="15" id="KW-1185">Reference proteome</keyword>
<dbReference type="Proteomes" id="UP000652567">
    <property type="component" value="Unassembled WGS sequence"/>
</dbReference>
<dbReference type="InterPro" id="IPR011908">
    <property type="entry name" value="LipoPS_heptosylTferase-I"/>
</dbReference>
<keyword evidence="6" id="KW-0808">Transferase</keyword>
<dbReference type="SUPFAM" id="SSF53756">
    <property type="entry name" value="UDP-Glycosyltransferase/glycogen phosphorylase"/>
    <property type="match status" value="1"/>
</dbReference>
<proteinExistence type="inferred from homology"/>
<dbReference type="EMBL" id="PRDL01000001">
    <property type="protein sequence ID" value="MBE8717035.1"/>
    <property type="molecule type" value="Genomic_DNA"/>
</dbReference>
<evidence type="ECO:0000256" key="4">
    <source>
        <dbReference type="ARBA" id="ARBA00022519"/>
    </source>
</evidence>
<evidence type="ECO:0000256" key="9">
    <source>
        <dbReference type="ARBA" id="ARBA00043995"/>
    </source>
</evidence>
<comment type="subcellular location">
    <subcellularLocation>
        <location evidence="1">Cell inner membrane</location>
        <topology evidence="1">Peripheral membrane protein</topology>
        <orientation evidence="1">Cytoplasmic side</orientation>
    </subcellularLocation>
</comment>
<evidence type="ECO:0000256" key="2">
    <source>
        <dbReference type="ARBA" id="ARBA00004713"/>
    </source>
</evidence>
<sequence length="348" mass="38569">MKILLVKMSSMGDIFHTFPAITDLRKHRPDVIIDWVVEESFAEIAAWHPAIRRVIPIRLRQWVKKRDKAAWQEFKTWRKDVRAEQYDLVVDAQGLLKSALVARCANSKVRAGYDRNSAREPVSNIFYKRTFAVSKEQHAVERSRRLLASVFDYQPDAAINFGINQNFAHIAKNPAKLIFIIGTSWVTKLWATAHWIELANTVTAAGFAVEIIWGSDSERAIADEIISACPAATRPDGRLSITTIAGMLVEAAGVIGLDTGFSHLAGALETPTLALYGATSPTKVGLIGEHTSNVLMQPVLDCMPCHKRSCRFLPENSTDTPPCMTGIAATRVWQLLQQKLAPVVPACL</sequence>
<evidence type="ECO:0000256" key="12">
    <source>
        <dbReference type="ARBA" id="ARBA00044330"/>
    </source>
</evidence>
<comment type="catalytic activity">
    <reaction evidence="13">
        <text>an alpha-Kdo-(2-&gt;4)-alpha-Kdo-(2-&gt;6)-lipid A + ADP-L-glycero-beta-D-manno-heptose = an L-alpha-D-Hep-(1-&gt;5)-[alpha-Kdo-(2-&gt;4)]-alpha-Kdo-(2-&gt;6)-lipid A + ADP + H(+)</text>
        <dbReference type="Rhea" id="RHEA:74067"/>
        <dbReference type="ChEBI" id="CHEBI:15378"/>
        <dbReference type="ChEBI" id="CHEBI:61506"/>
        <dbReference type="ChEBI" id="CHEBI:176431"/>
        <dbReference type="ChEBI" id="CHEBI:193068"/>
        <dbReference type="ChEBI" id="CHEBI:456216"/>
        <dbReference type="EC" id="2.4.99.23"/>
    </reaction>
</comment>
<dbReference type="InterPro" id="IPR002201">
    <property type="entry name" value="Glyco_trans_9"/>
</dbReference>
<evidence type="ECO:0000256" key="3">
    <source>
        <dbReference type="ARBA" id="ARBA00022475"/>
    </source>
</evidence>
<evidence type="ECO:0000256" key="11">
    <source>
        <dbReference type="ARBA" id="ARBA00044190"/>
    </source>
</evidence>
<evidence type="ECO:0000256" key="10">
    <source>
        <dbReference type="ARBA" id="ARBA00044041"/>
    </source>
</evidence>
<evidence type="ECO:0000256" key="8">
    <source>
        <dbReference type="ARBA" id="ARBA00023136"/>
    </source>
</evidence>
<keyword evidence="4" id="KW-0997">Cell inner membrane</keyword>
<reference evidence="14" key="1">
    <citation type="submission" date="2018-07" db="EMBL/GenBank/DDBJ databases">
        <title>Genome assembly of strain Ka43.</title>
        <authorList>
            <person name="Kukolya J."/>
            <person name="Nagy I."/>
            <person name="Horvath B."/>
            <person name="Toth A."/>
        </authorList>
    </citation>
    <scope>NUCLEOTIDE SEQUENCE</scope>
    <source>
        <strain evidence="14">KB43</strain>
    </source>
</reference>
<comment type="similarity">
    <text evidence="9">Belongs to the glycosyltransferase 9 family.</text>
</comment>
<protein>
    <recommendedName>
        <fullName evidence="11">Lipopolysaccharide heptosyltransferase 1</fullName>
        <ecNumber evidence="10">2.4.99.23</ecNumber>
    </recommendedName>
    <alternativeName>
        <fullName evidence="12">ADP-heptose:lipopolysaccharide heptosyltransferase I</fullName>
    </alternativeName>
</protein>
<dbReference type="PANTHER" id="PTHR30160:SF19">
    <property type="entry name" value="LIPOPOLYSACCHARIDE HEPTOSYLTRANSFERASE 1"/>
    <property type="match status" value="1"/>
</dbReference>
<dbReference type="Gene3D" id="3.40.50.2000">
    <property type="entry name" value="Glycogen Phosphorylase B"/>
    <property type="match status" value="2"/>
</dbReference>
<evidence type="ECO:0000313" key="15">
    <source>
        <dbReference type="Proteomes" id="UP000652567"/>
    </source>
</evidence>
<keyword evidence="7" id="KW-0448">Lipopolysaccharide biosynthesis</keyword>
<keyword evidence="3" id="KW-1003">Cell membrane</keyword>
<dbReference type="PANTHER" id="PTHR30160">
    <property type="entry name" value="TETRAACYLDISACCHARIDE 4'-KINASE-RELATED"/>
    <property type="match status" value="1"/>
</dbReference>
<dbReference type="Pfam" id="PF01075">
    <property type="entry name" value="Glyco_transf_9"/>
    <property type="match status" value="1"/>
</dbReference>
<keyword evidence="5" id="KW-0328">Glycosyltransferase</keyword>
<evidence type="ECO:0000256" key="13">
    <source>
        <dbReference type="ARBA" id="ARBA00049201"/>
    </source>
</evidence>
<dbReference type="CDD" id="cd03789">
    <property type="entry name" value="GT9_LPS_heptosyltransferase"/>
    <property type="match status" value="1"/>
</dbReference>
<evidence type="ECO:0000256" key="5">
    <source>
        <dbReference type="ARBA" id="ARBA00022676"/>
    </source>
</evidence>
<dbReference type="EC" id="2.4.99.23" evidence="10"/>
<evidence type="ECO:0000256" key="7">
    <source>
        <dbReference type="ARBA" id="ARBA00022985"/>
    </source>
</evidence>
<dbReference type="GO" id="GO:0009244">
    <property type="term" value="P:lipopolysaccharide core region biosynthetic process"/>
    <property type="evidence" value="ECO:0007669"/>
    <property type="project" value="InterPro"/>
</dbReference>
<dbReference type="GO" id="GO:0005886">
    <property type="term" value="C:plasma membrane"/>
    <property type="evidence" value="ECO:0007669"/>
    <property type="project" value="UniProtKB-SubCell"/>
</dbReference>